<dbReference type="InterPro" id="IPR006439">
    <property type="entry name" value="HAD-SF_hydro_IA"/>
</dbReference>
<dbReference type="Gene3D" id="3.40.50.1000">
    <property type="entry name" value="HAD superfamily/HAD-like"/>
    <property type="match status" value="1"/>
</dbReference>
<gene>
    <name evidence="4" type="ORF">GA0074704_3087</name>
</gene>
<keyword evidence="2" id="KW-0378">Hydrolase</keyword>
<evidence type="ECO:0000256" key="1">
    <source>
        <dbReference type="ARBA" id="ARBA00001946"/>
    </source>
</evidence>
<keyword evidence="3" id="KW-0460">Magnesium</keyword>
<dbReference type="SFLD" id="SFLDS00003">
    <property type="entry name" value="Haloacid_Dehalogenase"/>
    <property type="match status" value="1"/>
</dbReference>
<dbReference type="PANTHER" id="PTHR46470">
    <property type="entry name" value="N-ACYLNEURAMINATE-9-PHOSPHATASE"/>
    <property type="match status" value="1"/>
</dbReference>
<dbReference type="InterPro" id="IPR036412">
    <property type="entry name" value="HAD-like_sf"/>
</dbReference>
<dbReference type="GO" id="GO:0016787">
    <property type="term" value="F:hydrolase activity"/>
    <property type="evidence" value="ECO:0007669"/>
    <property type="project" value="UniProtKB-KW"/>
</dbReference>
<dbReference type="InterPro" id="IPR051400">
    <property type="entry name" value="HAD-like_hydrolase"/>
</dbReference>
<dbReference type="Gene3D" id="1.20.120.1600">
    <property type="match status" value="1"/>
</dbReference>
<accession>A0A1C5I9P4</accession>
<evidence type="ECO:0000313" key="5">
    <source>
        <dbReference type="Proteomes" id="UP000198210"/>
    </source>
</evidence>
<dbReference type="InterPro" id="IPR043519">
    <property type="entry name" value="NT_sf"/>
</dbReference>
<dbReference type="SUPFAM" id="SSF56784">
    <property type="entry name" value="HAD-like"/>
    <property type="match status" value="1"/>
</dbReference>
<evidence type="ECO:0000313" key="4">
    <source>
        <dbReference type="EMBL" id="SCG54819.1"/>
    </source>
</evidence>
<dbReference type="Proteomes" id="UP000198210">
    <property type="component" value="Chromosome I"/>
</dbReference>
<sequence>MVTVGVLFDLDGTMLDHAGAARRAVTAWAATVAPGVGGDPTLVAAWSALEREHFAAYLAGECSFTEQRRRRMRAVLALLGSAVDEARLDDEFADYLRHYEAAWRPYPDVVDALVGLRCRGYRLGVLSNGDAGQQRRKLSAIGLGDAFDVVCCSSELGVAKPDPAAFRLAAERLGHPPRHLRYVGDDPETDHRASLRAGLDGTWLDRTARRADVSAIRIDRLTRLPELRATTATTPAGGHPASWRAALDRFADLIDPRARWAVTGSAAVALHGAAVTPRDVDVVTDPAGLVALRRRFGDVSVAEPFRAVGVTARARLRLALDETPFEILVGVRNRRQDGGWSAPATPDDRLWIPSWGRLVPVLPLSSLLRIAQERGRTDQVVAIRRRLGQLRIGDRALPPDGR</sequence>
<reference evidence="4 5" key="1">
    <citation type="submission" date="2016-06" db="EMBL/GenBank/DDBJ databases">
        <authorList>
            <person name="Kjaerup R.B."/>
            <person name="Dalgaard T.S."/>
            <person name="Juul-Madsen H.R."/>
        </authorList>
    </citation>
    <scope>NUCLEOTIDE SEQUENCE [LARGE SCALE GENOMIC DNA]</scope>
    <source>
        <strain evidence="4 5">DSM 45097</strain>
    </source>
</reference>
<dbReference type="AlphaFoldDB" id="A0A1C5I9P4"/>
<organism evidence="4 5">
    <name type="scientific">Micromonospora siamensis</name>
    <dbReference type="NCBI Taxonomy" id="299152"/>
    <lineage>
        <taxon>Bacteria</taxon>
        <taxon>Bacillati</taxon>
        <taxon>Actinomycetota</taxon>
        <taxon>Actinomycetes</taxon>
        <taxon>Micromonosporales</taxon>
        <taxon>Micromonosporaceae</taxon>
        <taxon>Micromonospora</taxon>
    </lineage>
</organism>
<dbReference type="SFLD" id="SFLDG01129">
    <property type="entry name" value="C1.5:_HAD__Beta-PGM__Phosphata"/>
    <property type="match status" value="1"/>
</dbReference>
<dbReference type="Pfam" id="PF00702">
    <property type="entry name" value="Hydrolase"/>
    <property type="match status" value="1"/>
</dbReference>
<keyword evidence="5" id="KW-1185">Reference proteome</keyword>
<dbReference type="InterPro" id="IPR023214">
    <property type="entry name" value="HAD_sf"/>
</dbReference>
<dbReference type="PANTHER" id="PTHR46470:SF4">
    <property type="entry name" value="5-AMINO-6-(5-PHOSPHO-D-RIBITYLAMINO)URACIL PHOSPHATASE YIGB"/>
    <property type="match status" value="1"/>
</dbReference>
<name>A0A1C5I9P4_9ACTN</name>
<protein>
    <submittedName>
        <fullName evidence="4">Haloacid dehalogenase superfamily, subfamily IA, variant 3 with third motif having DD or ED/haloacid dehalogenase superfamily, subfamily IA, variant 1 with third motif having Dx(3-4)D or Dx(3-4)E</fullName>
    </submittedName>
</protein>
<proteinExistence type="predicted"/>
<evidence type="ECO:0000256" key="2">
    <source>
        <dbReference type="ARBA" id="ARBA00022801"/>
    </source>
</evidence>
<dbReference type="GO" id="GO:0044281">
    <property type="term" value="P:small molecule metabolic process"/>
    <property type="evidence" value="ECO:0007669"/>
    <property type="project" value="UniProtKB-ARBA"/>
</dbReference>
<evidence type="ECO:0000256" key="3">
    <source>
        <dbReference type="ARBA" id="ARBA00022842"/>
    </source>
</evidence>
<dbReference type="NCBIfam" id="TIGR01549">
    <property type="entry name" value="HAD-SF-IA-v1"/>
    <property type="match status" value="1"/>
</dbReference>
<dbReference type="PRINTS" id="PR00413">
    <property type="entry name" value="HADHALOGNASE"/>
</dbReference>
<dbReference type="Gene3D" id="3.30.460.40">
    <property type="match status" value="1"/>
</dbReference>
<comment type="cofactor">
    <cofactor evidence="1">
        <name>Mg(2+)</name>
        <dbReference type="ChEBI" id="CHEBI:18420"/>
    </cofactor>
</comment>
<dbReference type="SUPFAM" id="SSF81301">
    <property type="entry name" value="Nucleotidyltransferase"/>
    <property type="match status" value="1"/>
</dbReference>
<dbReference type="EMBL" id="LT607751">
    <property type="protein sequence ID" value="SCG54819.1"/>
    <property type="molecule type" value="Genomic_DNA"/>
</dbReference>